<evidence type="ECO:0000256" key="2">
    <source>
        <dbReference type="SAM" id="MobiDB-lite"/>
    </source>
</evidence>
<dbReference type="GO" id="GO:0004316">
    <property type="term" value="F:3-oxoacyl-[acyl-carrier-protein] reductase (NADPH) activity"/>
    <property type="evidence" value="ECO:0007669"/>
    <property type="project" value="UniProtKB-EC"/>
</dbReference>
<dbReference type="CDD" id="cd05233">
    <property type="entry name" value="SDR_c"/>
    <property type="match status" value="1"/>
</dbReference>
<name>A0A0S4Q2J9_BLAVI</name>
<evidence type="ECO:0000313" key="3">
    <source>
        <dbReference type="EMBL" id="CUU42723.1"/>
    </source>
</evidence>
<dbReference type="PANTHER" id="PTHR42760">
    <property type="entry name" value="SHORT-CHAIN DEHYDROGENASES/REDUCTASES FAMILY MEMBER"/>
    <property type="match status" value="1"/>
</dbReference>
<dbReference type="FunFam" id="3.40.50.720:FF:000084">
    <property type="entry name" value="Short-chain dehydrogenase reductase"/>
    <property type="match status" value="1"/>
</dbReference>
<dbReference type="EC" id="1.1.1.100" evidence="3"/>
<sequence>MAATIVNRRRGGRSRRTVVSRATKPVRHCETAVTETCLQLGSTLARKLLYIGGSCCPRPVPSPDAKADAVTDAPSPPPSTEAAGCPFHAGDEAAAHPPPHHLPDAGKTMVITGASRGIGHATVRRFSDAGWRIITCSRQPFNRQRCPWEEGPGDHVQVDLGDRRALQLAILDIKAKLRGGPLNALVNNAGISPKTESGKRMSSLVTPVDAWMNVLHVNFLAPMLLARGLFDELAAANGSVVNVTSIVGSRVHPFAGTAYATSKAALACLTREMAHDFAPHGIRVNAIAPGEIKTEILSPEAAARLEPTIPMRRIGTPEEVADVIYFLCSTSASYVTGTEIEINGGQHL</sequence>
<comment type="similarity">
    <text evidence="1">Belongs to the short-chain dehydrogenases/reductases (SDR) family.</text>
</comment>
<dbReference type="PRINTS" id="PR00081">
    <property type="entry name" value="GDHRDH"/>
</dbReference>
<dbReference type="PATRIC" id="fig|1079.7.peg.1821"/>
<dbReference type="Gene3D" id="3.40.50.720">
    <property type="entry name" value="NAD(P)-binding Rossmann-like Domain"/>
    <property type="match status" value="1"/>
</dbReference>
<evidence type="ECO:0000256" key="1">
    <source>
        <dbReference type="ARBA" id="ARBA00006484"/>
    </source>
</evidence>
<dbReference type="PROSITE" id="PS00061">
    <property type="entry name" value="ADH_SHORT"/>
    <property type="match status" value="1"/>
</dbReference>
<dbReference type="PRINTS" id="PR00080">
    <property type="entry name" value="SDRFAMILY"/>
</dbReference>
<dbReference type="Pfam" id="PF13561">
    <property type="entry name" value="adh_short_C2"/>
    <property type="match status" value="1"/>
</dbReference>
<dbReference type="InterPro" id="IPR020904">
    <property type="entry name" value="Sc_DH/Rdtase_CS"/>
</dbReference>
<organism evidence="3 4">
    <name type="scientific">Blastochloris viridis</name>
    <name type="common">Rhodopseudomonas viridis</name>
    <dbReference type="NCBI Taxonomy" id="1079"/>
    <lineage>
        <taxon>Bacteria</taxon>
        <taxon>Pseudomonadati</taxon>
        <taxon>Pseudomonadota</taxon>
        <taxon>Alphaproteobacteria</taxon>
        <taxon>Hyphomicrobiales</taxon>
        <taxon>Blastochloridaceae</taxon>
        <taxon>Blastochloris</taxon>
    </lineage>
</organism>
<dbReference type="OrthoDB" id="9810734at2"/>
<dbReference type="AlphaFoldDB" id="A0A0S4Q2J9"/>
<dbReference type="STRING" id="1079.BVIR_2291"/>
<keyword evidence="3" id="KW-0560">Oxidoreductase</keyword>
<reference evidence="4" key="1">
    <citation type="journal article" date="2016" name="Genome Announc.">
        <title>Revised genome sequence of the purple photosynthetic bacterium Blastochloris viridis.</title>
        <authorList>
            <person name="Liu L.N."/>
            <person name="Faulkner M."/>
            <person name="Liu X."/>
            <person name="Huang F."/>
            <person name="Darby A.C."/>
            <person name="Hall N."/>
        </authorList>
    </citation>
    <scope>NUCLEOTIDE SEQUENCE [LARGE SCALE GENOMIC DNA]</scope>
    <source>
        <strain evidence="4">ATCC 19567 / DSM 133 / F</strain>
    </source>
</reference>
<accession>A0A0S4Q2J9</accession>
<protein>
    <submittedName>
        <fullName evidence="3">3-oxoacyl-[acyl-carrier-protein] reductase FabG</fullName>
        <ecNumber evidence="3">1.1.1.100</ecNumber>
    </submittedName>
</protein>
<dbReference type="InterPro" id="IPR036291">
    <property type="entry name" value="NAD(P)-bd_dom_sf"/>
</dbReference>
<dbReference type="SUPFAM" id="SSF51735">
    <property type="entry name" value="NAD(P)-binding Rossmann-fold domains"/>
    <property type="match status" value="1"/>
</dbReference>
<feature type="region of interest" description="Disordered" evidence="2">
    <location>
        <begin position="62"/>
        <end position="105"/>
    </location>
</feature>
<proteinExistence type="inferred from homology"/>
<keyword evidence="4" id="KW-1185">Reference proteome</keyword>
<dbReference type="EMBL" id="LN907867">
    <property type="protein sequence ID" value="CUU42723.1"/>
    <property type="molecule type" value="Genomic_DNA"/>
</dbReference>
<dbReference type="PANTHER" id="PTHR42760:SF106">
    <property type="entry name" value="PROTEIN FIXR"/>
    <property type="match status" value="1"/>
</dbReference>
<gene>
    <name evidence="3" type="primary">fabG_7</name>
    <name evidence="3" type="ORF">BVIRIDIS_17370</name>
</gene>
<evidence type="ECO:0000313" key="4">
    <source>
        <dbReference type="Proteomes" id="UP000065734"/>
    </source>
</evidence>
<dbReference type="InterPro" id="IPR002347">
    <property type="entry name" value="SDR_fam"/>
</dbReference>
<dbReference type="Proteomes" id="UP000065734">
    <property type="component" value="Chromosome I"/>
</dbReference>